<evidence type="ECO:0000256" key="2">
    <source>
        <dbReference type="ARBA" id="ARBA00022598"/>
    </source>
</evidence>
<dbReference type="GO" id="GO:0140096">
    <property type="term" value="F:catalytic activity, acting on a protein"/>
    <property type="evidence" value="ECO:0007669"/>
    <property type="project" value="UniProtKB-ARBA"/>
</dbReference>
<protein>
    <submittedName>
        <fullName evidence="8">Prolyl-tRNA synthetase</fullName>
        <ecNumber evidence="8">6.1.1.15</ecNumber>
    </submittedName>
</protein>
<keyword evidence="4" id="KW-0067">ATP-binding</keyword>
<keyword evidence="5" id="KW-0648">Protein biosynthesis</keyword>
<reference evidence="8 9" key="1">
    <citation type="submission" date="2014-08" db="EMBL/GenBank/DDBJ databases">
        <title>Genome sequence of Tetragenococcus muriaticus.</title>
        <authorList>
            <person name="Chuea-nongthon C."/>
            <person name="Rodtong S."/>
            <person name="Yongsawatdigul J."/>
            <person name="Steele J.L."/>
            <person name="Liu X.-y."/>
            <person name="Speers J."/>
            <person name="Glasner J.D."/>
            <person name="Neeno-Eckwall E.C."/>
        </authorList>
    </citation>
    <scope>NUCLEOTIDE SEQUENCE [LARGE SCALE GENOMIC DNA]</scope>
    <source>
        <strain evidence="8 9">PMC-11-5</strain>
    </source>
</reference>
<dbReference type="SUPFAM" id="SSF52954">
    <property type="entry name" value="Class II aaRS ABD-related"/>
    <property type="match status" value="1"/>
</dbReference>
<name>A0A091C1A2_9ENTE</name>
<evidence type="ECO:0000256" key="3">
    <source>
        <dbReference type="ARBA" id="ARBA00022741"/>
    </source>
</evidence>
<dbReference type="Pfam" id="PF03129">
    <property type="entry name" value="HGTP_anticodon"/>
    <property type="match status" value="1"/>
</dbReference>
<feature type="domain" description="Anticodon-binding" evidence="7">
    <location>
        <begin position="76"/>
        <end position="162"/>
    </location>
</feature>
<keyword evidence="1" id="KW-0963">Cytoplasm</keyword>
<dbReference type="AlphaFoldDB" id="A0A091C1A2"/>
<keyword evidence="6 8" id="KW-0030">Aminoacyl-tRNA synthetase</keyword>
<comment type="caution">
    <text evidence="8">The sequence shown here is derived from an EMBL/GenBank/DDBJ whole genome shotgun (WGS) entry which is preliminary data.</text>
</comment>
<dbReference type="InterPro" id="IPR045864">
    <property type="entry name" value="aa-tRNA-synth_II/BPL/LPL"/>
</dbReference>
<dbReference type="SUPFAM" id="SSF55681">
    <property type="entry name" value="Class II aaRS and biotin synthetases"/>
    <property type="match status" value="1"/>
</dbReference>
<accession>A0A091C1A2</accession>
<dbReference type="PANTHER" id="PTHR42753">
    <property type="entry name" value="MITOCHONDRIAL RIBOSOME PROTEIN L39/PROLYL-TRNA LIGASE FAMILY MEMBER"/>
    <property type="match status" value="1"/>
</dbReference>
<dbReference type="InterPro" id="IPR044140">
    <property type="entry name" value="ProRS_anticodon_short"/>
</dbReference>
<dbReference type="EMBL" id="JPVU01000203">
    <property type="protein sequence ID" value="KFN90475.1"/>
    <property type="molecule type" value="Genomic_DNA"/>
</dbReference>
<dbReference type="Gene3D" id="3.40.50.800">
    <property type="entry name" value="Anticodon-binding domain"/>
    <property type="match status" value="1"/>
</dbReference>
<dbReference type="CDD" id="cd00861">
    <property type="entry name" value="ProRS_anticodon_short"/>
    <property type="match status" value="1"/>
</dbReference>
<evidence type="ECO:0000313" key="9">
    <source>
        <dbReference type="Proteomes" id="UP000029380"/>
    </source>
</evidence>
<keyword evidence="3" id="KW-0547">Nucleotide-binding</keyword>
<dbReference type="PANTHER" id="PTHR42753:SF2">
    <property type="entry name" value="PROLINE--TRNA LIGASE"/>
    <property type="match status" value="1"/>
</dbReference>
<dbReference type="InterPro" id="IPR036621">
    <property type="entry name" value="Anticodon-bd_dom_sf"/>
</dbReference>
<evidence type="ECO:0000259" key="7">
    <source>
        <dbReference type="Pfam" id="PF03129"/>
    </source>
</evidence>
<organism evidence="8 9">
    <name type="scientific">Tetragenococcus muriaticus PMC-11-5</name>
    <dbReference type="NCBI Taxonomy" id="1302649"/>
    <lineage>
        <taxon>Bacteria</taxon>
        <taxon>Bacillati</taxon>
        <taxon>Bacillota</taxon>
        <taxon>Bacilli</taxon>
        <taxon>Lactobacillales</taxon>
        <taxon>Enterococcaceae</taxon>
        <taxon>Tetragenococcus</taxon>
    </lineage>
</organism>
<sequence>MHLKKGIEVGRMVKVGTYFSERLKSNVLDENGQQIPIQMGYYELGISRLLAMVVEQSSDQQGINWPAEIAPFDLHIVQTNMDDKSQTDLTNQVEKMMMEAGYQVLVDDREERGGVKFADADLIGCPVRITVGNNAEEGVVGIKLKQTQATVEVKQEELVSTLSILLSSEN</sequence>
<dbReference type="GO" id="GO:0006433">
    <property type="term" value="P:prolyl-tRNA aminoacylation"/>
    <property type="evidence" value="ECO:0007669"/>
    <property type="project" value="TreeGrafter"/>
</dbReference>
<proteinExistence type="predicted"/>
<gene>
    <name evidence="8" type="ORF">TMUPMC115_1900</name>
</gene>
<dbReference type="GO" id="GO:0004827">
    <property type="term" value="F:proline-tRNA ligase activity"/>
    <property type="evidence" value="ECO:0007669"/>
    <property type="project" value="UniProtKB-EC"/>
</dbReference>
<evidence type="ECO:0000256" key="1">
    <source>
        <dbReference type="ARBA" id="ARBA00022490"/>
    </source>
</evidence>
<evidence type="ECO:0000256" key="4">
    <source>
        <dbReference type="ARBA" id="ARBA00022840"/>
    </source>
</evidence>
<dbReference type="InterPro" id="IPR004154">
    <property type="entry name" value="Anticodon-bd"/>
</dbReference>
<evidence type="ECO:0000313" key="8">
    <source>
        <dbReference type="EMBL" id="KFN90475.1"/>
    </source>
</evidence>
<dbReference type="InterPro" id="IPR050062">
    <property type="entry name" value="Pro-tRNA_synthetase"/>
</dbReference>
<dbReference type="Proteomes" id="UP000029380">
    <property type="component" value="Unassembled WGS sequence"/>
</dbReference>
<keyword evidence="2 8" id="KW-0436">Ligase</keyword>
<dbReference type="PATRIC" id="fig|1302649.3.peg.1901"/>
<dbReference type="GO" id="GO:0005524">
    <property type="term" value="F:ATP binding"/>
    <property type="evidence" value="ECO:0007669"/>
    <property type="project" value="UniProtKB-KW"/>
</dbReference>
<evidence type="ECO:0000256" key="5">
    <source>
        <dbReference type="ARBA" id="ARBA00022917"/>
    </source>
</evidence>
<dbReference type="GO" id="GO:0016740">
    <property type="term" value="F:transferase activity"/>
    <property type="evidence" value="ECO:0007669"/>
    <property type="project" value="UniProtKB-ARBA"/>
</dbReference>
<dbReference type="FunFam" id="3.40.50.800:FF:000011">
    <property type="entry name" value="Proline--tRNA ligase"/>
    <property type="match status" value="1"/>
</dbReference>
<dbReference type="GO" id="GO:0005829">
    <property type="term" value="C:cytosol"/>
    <property type="evidence" value="ECO:0007669"/>
    <property type="project" value="TreeGrafter"/>
</dbReference>
<dbReference type="Gene3D" id="3.30.930.10">
    <property type="entry name" value="Bira Bifunctional Protein, Domain 2"/>
    <property type="match status" value="1"/>
</dbReference>
<dbReference type="EC" id="6.1.1.15" evidence="8"/>
<evidence type="ECO:0000256" key="6">
    <source>
        <dbReference type="ARBA" id="ARBA00023146"/>
    </source>
</evidence>